<name>A0A7G9GEN9_9FIRM</name>
<feature type="domain" description="Uroporphyrinogen decarboxylase (URO-D)" evidence="1">
    <location>
        <begin position="165"/>
        <end position="371"/>
    </location>
</feature>
<evidence type="ECO:0000259" key="1">
    <source>
        <dbReference type="Pfam" id="PF01208"/>
    </source>
</evidence>
<keyword evidence="3" id="KW-1185">Reference proteome</keyword>
<accession>A0A7G9GEN9</accession>
<dbReference type="RefSeq" id="WP_118648253.1">
    <property type="nucleotide sequence ID" value="NZ_CP060635.1"/>
</dbReference>
<dbReference type="GO" id="GO:0004853">
    <property type="term" value="F:uroporphyrinogen decarboxylase activity"/>
    <property type="evidence" value="ECO:0007669"/>
    <property type="project" value="InterPro"/>
</dbReference>
<dbReference type="PANTHER" id="PTHR47099">
    <property type="entry name" value="METHYLCOBAMIDE:COM METHYLTRANSFERASE MTBA"/>
    <property type="match status" value="1"/>
</dbReference>
<reference evidence="2 3" key="1">
    <citation type="submission" date="2020-08" db="EMBL/GenBank/DDBJ databases">
        <authorList>
            <person name="Liu C."/>
            <person name="Sun Q."/>
        </authorList>
    </citation>
    <scope>NUCLEOTIDE SEQUENCE [LARGE SCALE GENOMIC DNA]</scope>
    <source>
        <strain evidence="2 3">NSJ-29</strain>
    </source>
</reference>
<gene>
    <name evidence="2" type="ORF">H9Q79_03000</name>
</gene>
<dbReference type="InterPro" id="IPR000257">
    <property type="entry name" value="Uroporphyrinogen_deCOase"/>
</dbReference>
<dbReference type="EMBL" id="CP060635">
    <property type="protein sequence ID" value="QNM09271.1"/>
    <property type="molecule type" value="Genomic_DNA"/>
</dbReference>
<dbReference type="Gene3D" id="3.20.20.210">
    <property type="match status" value="1"/>
</dbReference>
<dbReference type="KEGG" id="whj:H9Q79_03000"/>
<dbReference type="Proteomes" id="UP000515860">
    <property type="component" value="Chromosome"/>
</dbReference>
<sequence length="377" mass="43529">MTPRERVRMALNHQEPDRVPVDLWGSASRIHTEQYQKIAEQLGWEVRESDLLRPGTTTQYVDYRLSDRIGSDFRHINIRQPENFQKYEDADGNLIDEWGIGRKLFQGFNAITLNPLADMEIDTLRKHKWPDPSDPGRTRGLGAIAKDWNDHTDYAITATSAVSGVVFENCQYLCGTENFMMAMYEDEEYVDALVDKLTEVVTEIHLNYLKDVGDYCEWIEFTEDFATQNGLFISPELFRRFFKKGHTEMFRAIKKQHPNIKIWFHSCGSLHKLIPDLLDCGVDIINPLQPFARDMDSAALKREFGDQVCFHGGIDIQYALPGTPEQLEEEVKKRIEGFAPGGGYILSPTNHVQCDVPVENFFLMYEYAHKYGNYPIR</sequence>
<proteinExistence type="predicted"/>
<dbReference type="Pfam" id="PF01208">
    <property type="entry name" value="URO-D"/>
    <property type="match status" value="1"/>
</dbReference>
<organism evidence="2 3">
    <name type="scientific">Wansuia hejianensis</name>
    <dbReference type="NCBI Taxonomy" id="2763667"/>
    <lineage>
        <taxon>Bacteria</taxon>
        <taxon>Bacillati</taxon>
        <taxon>Bacillota</taxon>
        <taxon>Clostridia</taxon>
        <taxon>Lachnospirales</taxon>
        <taxon>Lachnospiraceae</taxon>
        <taxon>Wansuia</taxon>
    </lineage>
</organism>
<evidence type="ECO:0000313" key="3">
    <source>
        <dbReference type="Proteomes" id="UP000515860"/>
    </source>
</evidence>
<dbReference type="GO" id="GO:0006779">
    <property type="term" value="P:porphyrin-containing compound biosynthetic process"/>
    <property type="evidence" value="ECO:0007669"/>
    <property type="project" value="InterPro"/>
</dbReference>
<dbReference type="AlphaFoldDB" id="A0A7G9GEN9"/>
<dbReference type="SUPFAM" id="SSF51726">
    <property type="entry name" value="UROD/MetE-like"/>
    <property type="match status" value="1"/>
</dbReference>
<dbReference type="PANTHER" id="PTHR47099:SF1">
    <property type="entry name" value="METHYLCOBAMIDE:COM METHYLTRANSFERASE MTBA"/>
    <property type="match status" value="1"/>
</dbReference>
<dbReference type="InterPro" id="IPR052024">
    <property type="entry name" value="Methanogen_methyltrans"/>
</dbReference>
<dbReference type="InterPro" id="IPR038071">
    <property type="entry name" value="UROD/MetE-like_sf"/>
</dbReference>
<protein>
    <recommendedName>
        <fullName evidence="1">Uroporphyrinogen decarboxylase (URO-D) domain-containing protein</fullName>
    </recommendedName>
</protein>
<evidence type="ECO:0000313" key="2">
    <source>
        <dbReference type="EMBL" id="QNM09271.1"/>
    </source>
</evidence>